<reference evidence="9 10" key="1">
    <citation type="submission" date="2017-02" db="EMBL/GenBank/DDBJ databases">
        <authorList>
            <person name="Peterson S.W."/>
        </authorList>
    </citation>
    <scope>NUCLEOTIDE SEQUENCE [LARGE SCALE GENOMIC DNA]</scope>
    <source>
        <strain evidence="9 10">DSM 45154</strain>
    </source>
</reference>
<keyword evidence="5 7" id="KW-1133">Transmembrane helix</keyword>
<feature type="transmembrane region" description="Helical" evidence="7">
    <location>
        <begin position="103"/>
        <end position="124"/>
    </location>
</feature>
<comment type="similarity">
    <text evidence="7">Belongs to the binding-protein-dependent transport system permease family.</text>
</comment>
<name>A0A1T4LLC0_9ACTN</name>
<evidence type="ECO:0000256" key="5">
    <source>
        <dbReference type="ARBA" id="ARBA00022989"/>
    </source>
</evidence>
<keyword evidence="4 7" id="KW-0812">Transmembrane</keyword>
<dbReference type="EMBL" id="FUWS01000002">
    <property type="protein sequence ID" value="SJZ55367.1"/>
    <property type="molecule type" value="Genomic_DNA"/>
</dbReference>
<dbReference type="OrthoDB" id="9778910at2"/>
<dbReference type="GO" id="GO:0055085">
    <property type="term" value="P:transmembrane transport"/>
    <property type="evidence" value="ECO:0007669"/>
    <property type="project" value="InterPro"/>
</dbReference>
<feature type="transmembrane region" description="Helical" evidence="7">
    <location>
        <begin position="136"/>
        <end position="160"/>
    </location>
</feature>
<feature type="transmembrane region" description="Helical" evidence="7">
    <location>
        <begin position="194"/>
        <end position="212"/>
    </location>
</feature>
<dbReference type="CDD" id="cd06261">
    <property type="entry name" value="TM_PBP2"/>
    <property type="match status" value="1"/>
</dbReference>
<dbReference type="Proteomes" id="UP000190637">
    <property type="component" value="Unassembled WGS sequence"/>
</dbReference>
<accession>A0A1T4LLC0</accession>
<dbReference type="PANTHER" id="PTHR43163">
    <property type="entry name" value="DIPEPTIDE TRANSPORT SYSTEM PERMEASE PROTEIN DPPB-RELATED"/>
    <property type="match status" value="1"/>
</dbReference>
<dbReference type="InterPro" id="IPR000515">
    <property type="entry name" value="MetI-like"/>
</dbReference>
<evidence type="ECO:0000256" key="3">
    <source>
        <dbReference type="ARBA" id="ARBA00022475"/>
    </source>
</evidence>
<protein>
    <submittedName>
        <fullName evidence="9">Peptide/nickel transport system permease protein</fullName>
    </submittedName>
</protein>
<evidence type="ECO:0000256" key="1">
    <source>
        <dbReference type="ARBA" id="ARBA00004651"/>
    </source>
</evidence>
<dbReference type="PROSITE" id="PS50928">
    <property type="entry name" value="ABC_TM1"/>
    <property type="match status" value="1"/>
</dbReference>
<proteinExistence type="inferred from homology"/>
<evidence type="ECO:0000256" key="4">
    <source>
        <dbReference type="ARBA" id="ARBA00022692"/>
    </source>
</evidence>
<dbReference type="SUPFAM" id="SSF161098">
    <property type="entry name" value="MetI-like"/>
    <property type="match status" value="1"/>
</dbReference>
<evidence type="ECO:0000259" key="8">
    <source>
        <dbReference type="PROSITE" id="PS50928"/>
    </source>
</evidence>
<dbReference type="Pfam" id="PF00528">
    <property type="entry name" value="BPD_transp_1"/>
    <property type="match status" value="1"/>
</dbReference>
<feature type="transmembrane region" description="Helical" evidence="7">
    <location>
        <begin position="294"/>
        <end position="320"/>
    </location>
</feature>
<evidence type="ECO:0000256" key="7">
    <source>
        <dbReference type="RuleBase" id="RU363032"/>
    </source>
</evidence>
<feature type="transmembrane region" description="Helical" evidence="7">
    <location>
        <begin position="12"/>
        <end position="31"/>
    </location>
</feature>
<organism evidence="9 10">
    <name type="scientific">Marinactinospora thermotolerans DSM 45154</name>
    <dbReference type="NCBI Taxonomy" id="1122192"/>
    <lineage>
        <taxon>Bacteria</taxon>
        <taxon>Bacillati</taxon>
        <taxon>Actinomycetota</taxon>
        <taxon>Actinomycetes</taxon>
        <taxon>Streptosporangiales</taxon>
        <taxon>Nocardiopsidaceae</taxon>
        <taxon>Marinactinospora</taxon>
    </lineage>
</organism>
<evidence type="ECO:0000313" key="9">
    <source>
        <dbReference type="EMBL" id="SJZ55367.1"/>
    </source>
</evidence>
<dbReference type="PROSITE" id="PS51257">
    <property type="entry name" value="PROKAR_LIPOPROTEIN"/>
    <property type="match status" value="1"/>
</dbReference>
<dbReference type="AlphaFoldDB" id="A0A1T4LLC0"/>
<dbReference type="InterPro" id="IPR035906">
    <property type="entry name" value="MetI-like_sf"/>
</dbReference>
<dbReference type="STRING" id="1122192.SAMN02745673_00723"/>
<dbReference type="RefSeq" id="WP_078760150.1">
    <property type="nucleotide sequence ID" value="NZ_FUWS01000002.1"/>
</dbReference>
<dbReference type="GO" id="GO:0005886">
    <property type="term" value="C:plasma membrane"/>
    <property type="evidence" value="ECO:0007669"/>
    <property type="project" value="UniProtKB-SubCell"/>
</dbReference>
<feature type="transmembrane region" description="Helical" evidence="7">
    <location>
        <begin position="252"/>
        <end position="274"/>
    </location>
</feature>
<feature type="domain" description="ABC transmembrane type-1" evidence="8">
    <location>
        <begin position="97"/>
        <end position="313"/>
    </location>
</feature>
<evidence type="ECO:0000256" key="6">
    <source>
        <dbReference type="ARBA" id="ARBA00023136"/>
    </source>
</evidence>
<dbReference type="PANTHER" id="PTHR43163:SF6">
    <property type="entry name" value="DIPEPTIDE TRANSPORT SYSTEM PERMEASE PROTEIN DPPB-RELATED"/>
    <property type="match status" value="1"/>
</dbReference>
<evidence type="ECO:0000313" key="10">
    <source>
        <dbReference type="Proteomes" id="UP000190637"/>
    </source>
</evidence>
<sequence length="327" mass="34689">MAGFLLRRLGGGLLLVVVVSSCAYLLAASALDPRGNYEGRQPPLPEHVVDTLLERYNLSDRVPLAERYVTWAGNVLTGDLGRTWDGRPIGEEVERRAGVTLRLVVPGVLVGGVTGVLVGAWAGARRYGAVDRLSTVGAFLVISTPAIVIAVCLQNTALWVNDVAGTDLLRATGEYTHALPGDAWDAAVDRARHLVLPTLTIALPLAAVYSRYQRALMADQVGADHVRTARAKGLTRRSALLRHGLRPTLGSAFAYFGYSSAALFTGAVFTEKVFGWHGLGEFLLDSVAKGDVNAVAAVCALAAATLVAVGILADVARFLLDPRAREV</sequence>
<keyword evidence="2 7" id="KW-0813">Transport</keyword>
<evidence type="ECO:0000256" key="2">
    <source>
        <dbReference type="ARBA" id="ARBA00022448"/>
    </source>
</evidence>
<keyword evidence="3" id="KW-1003">Cell membrane</keyword>
<comment type="subcellular location">
    <subcellularLocation>
        <location evidence="1 7">Cell membrane</location>
        <topology evidence="1 7">Multi-pass membrane protein</topology>
    </subcellularLocation>
</comment>
<gene>
    <name evidence="9" type="ORF">SAMN02745673_00723</name>
</gene>
<keyword evidence="10" id="KW-1185">Reference proteome</keyword>
<dbReference type="Gene3D" id="1.10.3720.10">
    <property type="entry name" value="MetI-like"/>
    <property type="match status" value="1"/>
</dbReference>
<keyword evidence="6 7" id="KW-0472">Membrane</keyword>